<protein>
    <recommendedName>
        <fullName evidence="13">Twin-arginine translocase subunit TatB</fullName>
    </recommendedName>
</protein>
<evidence type="ECO:0000256" key="3">
    <source>
        <dbReference type="ARBA" id="ARBA00022475"/>
    </source>
</evidence>
<sequence length="90" mass="9940">MFNIGFPELVVIFIVALVVVGPEKLPDMARAVARLVVEFRRATEELKKELALDEIEEAKKEIGDLKVEASDLKPGELIKNPTSAAPKEPK</sequence>
<keyword evidence="4 10" id="KW-0812">Transmembrane</keyword>
<evidence type="ECO:0000256" key="5">
    <source>
        <dbReference type="ARBA" id="ARBA00022927"/>
    </source>
</evidence>
<dbReference type="InterPro" id="IPR003369">
    <property type="entry name" value="TatA/B/E"/>
</dbReference>
<evidence type="ECO:0000256" key="6">
    <source>
        <dbReference type="ARBA" id="ARBA00022989"/>
    </source>
</evidence>
<evidence type="ECO:0000256" key="7">
    <source>
        <dbReference type="ARBA" id="ARBA00023010"/>
    </source>
</evidence>
<gene>
    <name evidence="11" type="ORF">TDIS_1935</name>
</gene>
<dbReference type="NCBIfam" id="TIGR01410">
    <property type="entry name" value="tatB"/>
    <property type="match status" value="1"/>
</dbReference>
<evidence type="ECO:0000256" key="8">
    <source>
        <dbReference type="ARBA" id="ARBA00023136"/>
    </source>
</evidence>
<dbReference type="Pfam" id="PF02416">
    <property type="entry name" value="TatA_B_E"/>
    <property type="match status" value="1"/>
</dbReference>
<proteinExistence type="predicted"/>
<dbReference type="AlphaFoldDB" id="A0A179D1K4"/>
<evidence type="ECO:0000256" key="4">
    <source>
        <dbReference type="ARBA" id="ARBA00022692"/>
    </source>
</evidence>
<keyword evidence="7" id="KW-0811">Translocation</keyword>
<dbReference type="RefSeq" id="WP_068671677.1">
    <property type="nucleotide sequence ID" value="NZ_LWLG01000019.1"/>
</dbReference>
<dbReference type="EMBL" id="LWLG01000019">
    <property type="protein sequence ID" value="OAQ19936.1"/>
    <property type="molecule type" value="Genomic_DNA"/>
</dbReference>
<dbReference type="GO" id="GO:0008320">
    <property type="term" value="F:protein transmembrane transporter activity"/>
    <property type="evidence" value="ECO:0007669"/>
    <property type="project" value="InterPro"/>
</dbReference>
<feature type="transmembrane region" description="Helical" evidence="10">
    <location>
        <begin position="6"/>
        <end position="25"/>
    </location>
</feature>
<keyword evidence="5" id="KW-0653">Protein transport</keyword>
<keyword evidence="6 10" id="KW-1133">Transmembrane helix</keyword>
<name>A0A179D1K4_9BACT</name>
<evidence type="ECO:0000313" key="12">
    <source>
        <dbReference type="Proteomes" id="UP000078390"/>
    </source>
</evidence>
<comment type="subcellular location">
    <subcellularLocation>
        <location evidence="1">Membrane</location>
        <topology evidence="1">Single-pass membrane protein</topology>
    </subcellularLocation>
</comment>
<evidence type="ECO:0000256" key="2">
    <source>
        <dbReference type="ARBA" id="ARBA00022448"/>
    </source>
</evidence>
<evidence type="ECO:0000256" key="10">
    <source>
        <dbReference type="SAM" id="Phobius"/>
    </source>
</evidence>
<dbReference type="PRINTS" id="PR01506">
    <property type="entry name" value="TATBPROTEIN"/>
</dbReference>
<dbReference type="InterPro" id="IPR018448">
    <property type="entry name" value="TatB"/>
</dbReference>
<keyword evidence="2" id="KW-0813">Transport</keyword>
<dbReference type="PANTHER" id="PTHR33162:SF1">
    <property type="entry name" value="SEC-INDEPENDENT PROTEIN TRANSLOCASE PROTEIN TATA, CHLOROPLASTIC"/>
    <property type="match status" value="1"/>
</dbReference>
<accession>A0A179D1K4</accession>
<dbReference type="GO" id="GO:0016020">
    <property type="term" value="C:membrane"/>
    <property type="evidence" value="ECO:0007669"/>
    <property type="project" value="UniProtKB-SubCell"/>
</dbReference>
<dbReference type="Gene3D" id="1.20.5.3310">
    <property type="match status" value="1"/>
</dbReference>
<keyword evidence="3" id="KW-1003">Cell membrane</keyword>
<keyword evidence="9" id="KW-0175">Coiled coil</keyword>
<keyword evidence="8 10" id="KW-0472">Membrane</keyword>
<evidence type="ECO:0000256" key="1">
    <source>
        <dbReference type="ARBA" id="ARBA00004167"/>
    </source>
</evidence>
<dbReference type="Proteomes" id="UP000078390">
    <property type="component" value="Unassembled WGS sequence"/>
</dbReference>
<comment type="caution">
    <text evidence="11">The sequence shown here is derived from an EMBL/GenBank/DDBJ whole genome shotgun (WGS) entry which is preliminary data.</text>
</comment>
<dbReference type="GO" id="GO:0043953">
    <property type="term" value="P:protein transport by the Tat complex"/>
    <property type="evidence" value="ECO:0007669"/>
    <property type="project" value="InterPro"/>
</dbReference>
<organism evidence="11 12">
    <name type="scientific">Thermosulfurimonas dismutans</name>
    <dbReference type="NCBI Taxonomy" id="999894"/>
    <lineage>
        <taxon>Bacteria</taxon>
        <taxon>Pseudomonadati</taxon>
        <taxon>Thermodesulfobacteriota</taxon>
        <taxon>Thermodesulfobacteria</taxon>
        <taxon>Thermodesulfobacteriales</taxon>
        <taxon>Thermodesulfobacteriaceae</taxon>
        <taxon>Thermosulfurimonas</taxon>
    </lineage>
</organism>
<dbReference type="STRING" id="999894.TDIS_1935"/>
<evidence type="ECO:0000313" key="11">
    <source>
        <dbReference type="EMBL" id="OAQ19936.1"/>
    </source>
</evidence>
<evidence type="ECO:0000256" key="9">
    <source>
        <dbReference type="SAM" id="Coils"/>
    </source>
</evidence>
<evidence type="ECO:0008006" key="13">
    <source>
        <dbReference type="Google" id="ProtNLM"/>
    </source>
</evidence>
<reference evidence="11 12" key="1">
    <citation type="submission" date="2016-04" db="EMBL/GenBank/DDBJ databases">
        <title>Genome analysis of Thermosulfurimonas dismutans, the first thermophilic sulfur-disproportionating bacterium of the phylum Thermodesulfobacteria.</title>
        <authorList>
            <person name="Mardanov A.V."/>
            <person name="Beletsky A.V."/>
            <person name="Kadnikov V.V."/>
            <person name="Slobodkin A.I."/>
            <person name="Ravin N.V."/>
        </authorList>
    </citation>
    <scope>NUCLEOTIDE SEQUENCE [LARGE SCALE GENOMIC DNA]</scope>
    <source>
        <strain evidence="11 12">S95</strain>
    </source>
</reference>
<keyword evidence="12" id="KW-1185">Reference proteome</keyword>
<feature type="coiled-coil region" evidence="9">
    <location>
        <begin position="41"/>
        <end position="68"/>
    </location>
</feature>
<dbReference type="PANTHER" id="PTHR33162">
    <property type="entry name" value="SEC-INDEPENDENT PROTEIN TRANSLOCASE PROTEIN TATA, CHLOROPLASTIC"/>
    <property type="match status" value="1"/>
</dbReference>
<dbReference type="OrthoDB" id="9810561at2"/>